<keyword evidence="3" id="KW-1185">Reference proteome</keyword>
<reference evidence="2" key="1">
    <citation type="submission" date="2020-04" db="EMBL/GenBank/DDBJ databases">
        <title>Hybrid Assembly of Korean Phytophthora infestans isolates.</title>
        <authorList>
            <person name="Prokchorchik M."/>
            <person name="Lee Y."/>
            <person name="Seo J."/>
            <person name="Cho J.-H."/>
            <person name="Park Y.-E."/>
            <person name="Jang D.-C."/>
            <person name="Im J.-S."/>
            <person name="Choi J.-G."/>
            <person name="Park H.-J."/>
            <person name="Lee G.-B."/>
            <person name="Lee Y.-G."/>
            <person name="Hong S.-Y."/>
            <person name="Cho K."/>
            <person name="Sohn K.H."/>
        </authorList>
    </citation>
    <scope>NUCLEOTIDE SEQUENCE</scope>
    <source>
        <strain evidence="2">KR_1_A1</strain>
    </source>
</reference>
<protein>
    <submittedName>
        <fullName evidence="2">Uncharacterized protein</fullName>
    </submittedName>
</protein>
<evidence type="ECO:0000313" key="2">
    <source>
        <dbReference type="EMBL" id="KAF4041571.1"/>
    </source>
</evidence>
<dbReference type="AlphaFoldDB" id="A0A833WXQ3"/>
<feature type="compositionally biased region" description="Basic residues" evidence="1">
    <location>
        <begin position="128"/>
        <end position="138"/>
    </location>
</feature>
<name>A0A833WXQ3_PHYIN</name>
<evidence type="ECO:0000313" key="3">
    <source>
        <dbReference type="Proteomes" id="UP000602510"/>
    </source>
</evidence>
<dbReference type="Proteomes" id="UP000602510">
    <property type="component" value="Unassembled WGS sequence"/>
</dbReference>
<proteinExistence type="predicted"/>
<sequence length="247" mass="27325">MRSVEHTVLNGTTKWKSAMDIAGTIVEAMSSQGTQTFLRMAEVFREFGECKPSNTFNKAAAFELSQTVKDTSQSVNVEGSIADESTEATCRLILRKRRSKERGDSSPGDSSSHEDITEQFRVSTGVKSKGRPKIRRKQAREAKELQMNDSIAEAKALVQGTLVPEKDLALVRKTLACSFNVEGAVPVLHSITKVDAPTWKATSIVQLARKQKVHKKVTIVFLKNYVRKCIAGINIYRKSLPSDHETG</sequence>
<feature type="region of interest" description="Disordered" evidence="1">
    <location>
        <begin position="95"/>
        <end position="142"/>
    </location>
</feature>
<evidence type="ECO:0000256" key="1">
    <source>
        <dbReference type="SAM" id="MobiDB-lite"/>
    </source>
</evidence>
<gene>
    <name evidence="2" type="ORF">GN244_ATG06081</name>
</gene>
<comment type="caution">
    <text evidence="2">The sequence shown here is derived from an EMBL/GenBank/DDBJ whole genome shotgun (WGS) entry which is preliminary data.</text>
</comment>
<organism evidence="2 3">
    <name type="scientific">Phytophthora infestans</name>
    <name type="common">Potato late blight agent</name>
    <name type="synonym">Botrytis infestans</name>
    <dbReference type="NCBI Taxonomy" id="4787"/>
    <lineage>
        <taxon>Eukaryota</taxon>
        <taxon>Sar</taxon>
        <taxon>Stramenopiles</taxon>
        <taxon>Oomycota</taxon>
        <taxon>Peronosporomycetes</taxon>
        <taxon>Peronosporales</taxon>
        <taxon>Peronosporaceae</taxon>
        <taxon>Phytophthora</taxon>
    </lineage>
</organism>
<accession>A0A833WXQ3</accession>
<dbReference type="EMBL" id="WSZM01000117">
    <property type="protein sequence ID" value="KAF4041571.1"/>
    <property type="molecule type" value="Genomic_DNA"/>
</dbReference>